<proteinExistence type="predicted"/>
<dbReference type="EMBL" id="JANJQO010001420">
    <property type="protein sequence ID" value="KAJ2971040.1"/>
    <property type="molecule type" value="Genomic_DNA"/>
</dbReference>
<protein>
    <submittedName>
        <fullName evidence="1">Uncharacterized protein</fullName>
    </submittedName>
</protein>
<comment type="caution">
    <text evidence="1">The sequence shown here is derived from an EMBL/GenBank/DDBJ whole genome shotgun (WGS) entry which is preliminary data.</text>
</comment>
<dbReference type="Proteomes" id="UP001143910">
    <property type="component" value="Unassembled WGS sequence"/>
</dbReference>
<evidence type="ECO:0000313" key="2">
    <source>
        <dbReference type="Proteomes" id="UP001143910"/>
    </source>
</evidence>
<accession>A0ACC1MVL3</accession>
<sequence length="381" mass="41943">MRRLIWTLTPLTWLLSIGIVILIFLVSHISNIRLFPPHSPLLADSAVAVYSVVAVDSAVAVDSVVAVDSNAPDFSVSHILRRQDYSCGPGKPCSNGACCGKDGFCGYGTVYCGPGCTSNCNAVAECGKDANPPGKTCPLNTCCSEFGFCGSTKDFCTGGCQSNCVLNPQPPAGSPKGQALSKVIGYYETWSYRSKCNNKAPIDMPLNELTHLNFAFAFITTDTYELTTMDSLTSESLWKLTTDTKRYNPDLKVYVAVGGWTFSDNGTATQPLFSEISRTEANRQKFADNCLRFLNQYSFDGIDIDWEYPGAPDRGGKPDDVENFVLLMKTLRQTFDGSPRTLGITFTIPASYWYLRWFDVPGLLKYADWTNIMTYDLHGVW</sequence>
<gene>
    <name evidence="1" type="ORF">NQ176_g7885</name>
</gene>
<organism evidence="1 2">
    <name type="scientific">Zarea fungicola</name>
    <dbReference type="NCBI Taxonomy" id="93591"/>
    <lineage>
        <taxon>Eukaryota</taxon>
        <taxon>Fungi</taxon>
        <taxon>Dikarya</taxon>
        <taxon>Ascomycota</taxon>
        <taxon>Pezizomycotina</taxon>
        <taxon>Sordariomycetes</taxon>
        <taxon>Hypocreomycetidae</taxon>
        <taxon>Hypocreales</taxon>
        <taxon>Cordycipitaceae</taxon>
        <taxon>Zarea</taxon>
    </lineage>
</organism>
<evidence type="ECO:0000313" key="1">
    <source>
        <dbReference type="EMBL" id="KAJ2971040.1"/>
    </source>
</evidence>
<name>A0ACC1MVL3_9HYPO</name>
<keyword evidence="2" id="KW-1185">Reference proteome</keyword>
<reference evidence="1" key="1">
    <citation type="submission" date="2022-08" db="EMBL/GenBank/DDBJ databases">
        <title>Genome Sequence of Lecanicillium fungicola.</title>
        <authorList>
            <person name="Buettner E."/>
        </authorList>
    </citation>
    <scope>NUCLEOTIDE SEQUENCE</scope>
    <source>
        <strain evidence="1">Babe33</strain>
    </source>
</reference>